<protein>
    <submittedName>
        <fullName evidence="1">SPATA13: Spermatogenesis-associated protein 13</fullName>
    </submittedName>
</protein>
<keyword evidence="2" id="KW-1185">Reference proteome</keyword>
<dbReference type="AlphaFoldDB" id="A0AAW1AVC6"/>
<reference evidence="1 2" key="1">
    <citation type="journal article" date="2024" name="Proc. Natl. Acad. Sci. U.S.A.">
        <title>The genetic regulatory architecture and epigenomic basis for age-related changes in rattlesnake venom.</title>
        <authorList>
            <person name="Hogan M.P."/>
            <person name="Holding M.L."/>
            <person name="Nystrom G.S."/>
            <person name="Colston T.J."/>
            <person name="Bartlett D.A."/>
            <person name="Mason A.J."/>
            <person name="Ellsworth S.A."/>
            <person name="Rautsaw R.M."/>
            <person name="Lawrence K.C."/>
            <person name="Strickland J.L."/>
            <person name="He B."/>
            <person name="Fraser P."/>
            <person name="Margres M.J."/>
            <person name="Gilbert D.M."/>
            <person name="Gibbs H.L."/>
            <person name="Parkinson C.L."/>
            <person name="Rokyta D.R."/>
        </authorList>
    </citation>
    <scope>NUCLEOTIDE SEQUENCE [LARGE SCALE GENOMIC DNA]</scope>
    <source>
        <strain evidence="1">DRR0105</strain>
    </source>
</reference>
<sequence length="102" mass="11494">ARSHPLCPSPASPPPFKLFWDRCHSLPLSKSTPMGLDQLEWKQKLLVSSGAERDLGSQTLEMRRDTKNGRSRWRPLQPGAEQRLLSKVSHRSFVFLTASAPT</sequence>
<evidence type="ECO:0000313" key="1">
    <source>
        <dbReference type="EMBL" id="KAK9393401.1"/>
    </source>
</evidence>
<dbReference type="EMBL" id="JAOTOJ010000013">
    <property type="protein sequence ID" value="KAK9393401.1"/>
    <property type="molecule type" value="Genomic_DNA"/>
</dbReference>
<accession>A0AAW1AVC6</accession>
<comment type="caution">
    <text evidence="1">The sequence shown here is derived from an EMBL/GenBank/DDBJ whole genome shotgun (WGS) entry which is preliminary data.</text>
</comment>
<gene>
    <name evidence="1" type="ORF">NXF25_015853</name>
</gene>
<dbReference type="Proteomes" id="UP001474421">
    <property type="component" value="Unassembled WGS sequence"/>
</dbReference>
<proteinExistence type="predicted"/>
<evidence type="ECO:0000313" key="2">
    <source>
        <dbReference type="Proteomes" id="UP001474421"/>
    </source>
</evidence>
<feature type="non-terminal residue" evidence="1">
    <location>
        <position position="1"/>
    </location>
</feature>
<name>A0AAW1AVC6_CROAD</name>
<organism evidence="1 2">
    <name type="scientific">Crotalus adamanteus</name>
    <name type="common">Eastern diamondback rattlesnake</name>
    <dbReference type="NCBI Taxonomy" id="8729"/>
    <lineage>
        <taxon>Eukaryota</taxon>
        <taxon>Metazoa</taxon>
        <taxon>Chordata</taxon>
        <taxon>Craniata</taxon>
        <taxon>Vertebrata</taxon>
        <taxon>Euteleostomi</taxon>
        <taxon>Lepidosauria</taxon>
        <taxon>Squamata</taxon>
        <taxon>Bifurcata</taxon>
        <taxon>Unidentata</taxon>
        <taxon>Episquamata</taxon>
        <taxon>Toxicofera</taxon>
        <taxon>Serpentes</taxon>
        <taxon>Colubroidea</taxon>
        <taxon>Viperidae</taxon>
        <taxon>Crotalinae</taxon>
        <taxon>Crotalus</taxon>
    </lineage>
</organism>